<organism evidence="6 7">
    <name type="scientific">Iningainema tapete BLCC-T55</name>
    <dbReference type="NCBI Taxonomy" id="2748662"/>
    <lineage>
        <taxon>Bacteria</taxon>
        <taxon>Bacillati</taxon>
        <taxon>Cyanobacteriota</taxon>
        <taxon>Cyanophyceae</taxon>
        <taxon>Nostocales</taxon>
        <taxon>Scytonemataceae</taxon>
        <taxon>Iningainema tapete</taxon>
    </lineage>
</organism>
<dbReference type="EMBL" id="JACXAE010000034">
    <property type="protein sequence ID" value="MBD2772064.1"/>
    <property type="molecule type" value="Genomic_DNA"/>
</dbReference>
<dbReference type="Pfam" id="PF00072">
    <property type="entry name" value="Response_reg"/>
    <property type="match status" value="1"/>
</dbReference>
<evidence type="ECO:0000256" key="1">
    <source>
        <dbReference type="ARBA" id="ARBA00022553"/>
    </source>
</evidence>
<accession>A0A8J7C4T7</accession>
<dbReference type="GO" id="GO:0003677">
    <property type="term" value="F:DNA binding"/>
    <property type="evidence" value="ECO:0007669"/>
    <property type="project" value="UniProtKB-KW"/>
</dbReference>
<feature type="domain" description="Response regulatory" evidence="5">
    <location>
        <begin position="5"/>
        <end position="122"/>
    </location>
</feature>
<name>A0A8J7C4T7_9CYAN</name>
<dbReference type="Gene3D" id="3.40.50.2300">
    <property type="match status" value="1"/>
</dbReference>
<evidence type="ECO:0000259" key="5">
    <source>
        <dbReference type="PROSITE" id="PS50110"/>
    </source>
</evidence>
<dbReference type="SUPFAM" id="SSF46894">
    <property type="entry name" value="C-terminal effector domain of the bipartite response regulators"/>
    <property type="match status" value="1"/>
</dbReference>
<dbReference type="PANTHER" id="PTHR43214">
    <property type="entry name" value="TWO-COMPONENT RESPONSE REGULATOR"/>
    <property type="match status" value="1"/>
</dbReference>
<feature type="domain" description="HTH luxR-type" evidence="4">
    <location>
        <begin position="147"/>
        <end position="212"/>
    </location>
</feature>
<reference evidence="6" key="1">
    <citation type="submission" date="2020-09" db="EMBL/GenBank/DDBJ databases">
        <title>Iningainema tapete sp. nov. (Scytonemataceae, Cyanobacteria) from greenhouses in central Florida (USA) produces two types of nodularin with biosynthetic potential for microcystin-LR and anabaenopeptins.</title>
        <authorList>
            <person name="Berthold D.E."/>
            <person name="Lefler F.W."/>
            <person name="Huang I.-S."/>
            <person name="Abdulla H."/>
            <person name="Zimba P.V."/>
            <person name="Laughinghouse H.D. IV."/>
        </authorList>
    </citation>
    <scope>NUCLEOTIDE SEQUENCE</scope>
    <source>
        <strain evidence="6">BLCCT55</strain>
    </source>
</reference>
<dbReference type="SUPFAM" id="SSF52172">
    <property type="entry name" value="CheY-like"/>
    <property type="match status" value="1"/>
</dbReference>
<dbReference type="PROSITE" id="PS00622">
    <property type="entry name" value="HTH_LUXR_1"/>
    <property type="match status" value="1"/>
</dbReference>
<evidence type="ECO:0000256" key="3">
    <source>
        <dbReference type="PROSITE-ProRule" id="PRU00169"/>
    </source>
</evidence>
<comment type="caution">
    <text evidence="6">The sequence shown here is derived from an EMBL/GenBank/DDBJ whole genome shotgun (WGS) entry which is preliminary data.</text>
</comment>
<keyword evidence="7" id="KW-1185">Reference proteome</keyword>
<dbReference type="RefSeq" id="WP_190826353.1">
    <property type="nucleotide sequence ID" value="NZ_CAWPPI010000034.1"/>
</dbReference>
<keyword evidence="2" id="KW-0238">DNA-binding</keyword>
<dbReference type="PANTHER" id="PTHR43214:SF43">
    <property type="entry name" value="TWO-COMPONENT RESPONSE REGULATOR"/>
    <property type="match status" value="1"/>
</dbReference>
<dbReference type="Pfam" id="PF00196">
    <property type="entry name" value="GerE"/>
    <property type="match status" value="1"/>
</dbReference>
<dbReference type="GO" id="GO:0006355">
    <property type="term" value="P:regulation of DNA-templated transcription"/>
    <property type="evidence" value="ECO:0007669"/>
    <property type="project" value="InterPro"/>
</dbReference>
<keyword evidence="1 3" id="KW-0597">Phosphoprotein</keyword>
<dbReference type="CDD" id="cd06170">
    <property type="entry name" value="LuxR_C_like"/>
    <property type="match status" value="1"/>
</dbReference>
<dbReference type="InterPro" id="IPR011006">
    <property type="entry name" value="CheY-like_superfamily"/>
</dbReference>
<dbReference type="InterPro" id="IPR039420">
    <property type="entry name" value="WalR-like"/>
</dbReference>
<dbReference type="GO" id="GO:0000160">
    <property type="term" value="P:phosphorelay signal transduction system"/>
    <property type="evidence" value="ECO:0007669"/>
    <property type="project" value="InterPro"/>
</dbReference>
<dbReference type="PROSITE" id="PS50043">
    <property type="entry name" value="HTH_LUXR_2"/>
    <property type="match status" value="1"/>
</dbReference>
<proteinExistence type="predicted"/>
<evidence type="ECO:0000259" key="4">
    <source>
        <dbReference type="PROSITE" id="PS50043"/>
    </source>
</evidence>
<feature type="modified residue" description="4-aspartylphosphate" evidence="3">
    <location>
        <position position="56"/>
    </location>
</feature>
<evidence type="ECO:0000313" key="7">
    <source>
        <dbReference type="Proteomes" id="UP000629098"/>
    </source>
</evidence>
<dbReference type="SMART" id="SM00421">
    <property type="entry name" value="HTH_LUXR"/>
    <property type="match status" value="1"/>
</dbReference>
<dbReference type="CDD" id="cd17535">
    <property type="entry name" value="REC_NarL-like"/>
    <property type="match status" value="1"/>
</dbReference>
<evidence type="ECO:0000256" key="2">
    <source>
        <dbReference type="ARBA" id="ARBA00023125"/>
    </source>
</evidence>
<evidence type="ECO:0000313" key="6">
    <source>
        <dbReference type="EMBL" id="MBD2772064.1"/>
    </source>
</evidence>
<dbReference type="InterPro" id="IPR058245">
    <property type="entry name" value="NreC/VraR/RcsB-like_REC"/>
</dbReference>
<dbReference type="InterPro" id="IPR000792">
    <property type="entry name" value="Tscrpt_reg_LuxR_C"/>
</dbReference>
<sequence>MSMIRVAIIDSEDIFRIGTARVLSETHKIQICGEAKYGKEGLSLINDEQSDIVIVDINLPDISGIEVIGSIKRRYENRIKVVVVTRNSNKETVSAALNNGADCYYCKTSKKDKLIEAVFTAYNGESWIDPVITRMLIDKATSKEILTEKNQCEFSVREISVLKLVAAGMKNEQIANKLCLSEGTIRSHMHNVFTKLGVNDRLNAVREAIRHKVISYEDLKADRTTENVLNNQINVVAA</sequence>
<dbReference type="PROSITE" id="PS50110">
    <property type="entry name" value="RESPONSE_REGULATORY"/>
    <property type="match status" value="1"/>
</dbReference>
<dbReference type="InterPro" id="IPR001789">
    <property type="entry name" value="Sig_transdc_resp-reg_receiver"/>
</dbReference>
<dbReference type="PRINTS" id="PR00038">
    <property type="entry name" value="HTHLUXR"/>
</dbReference>
<dbReference type="Proteomes" id="UP000629098">
    <property type="component" value="Unassembled WGS sequence"/>
</dbReference>
<dbReference type="InterPro" id="IPR016032">
    <property type="entry name" value="Sig_transdc_resp-reg_C-effctor"/>
</dbReference>
<gene>
    <name evidence="6" type="ORF">ICL16_08185</name>
</gene>
<protein>
    <submittedName>
        <fullName evidence="6">Response regulator transcription factor</fullName>
    </submittedName>
</protein>
<dbReference type="AlphaFoldDB" id="A0A8J7C4T7"/>
<dbReference type="SMART" id="SM00448">
    <property type="entry name" value="REC"/>
    <property type="match status" value="1"/>
</dbReference>